<name>A0AAN7B686_9PEZI</name>
<reference evidence="2" key="2">
    <citation type="submission" date="2023-05" db="EMBL/GenBank/DDBJ databases">
        <authorList>
            <consortium name="Lawrence Berkeley National Laboratory"/>
            <person name="Steindorff A."/>
            <person name="Hensen N."/>
            <person name="Bonometti L."/>
            <person name="Westerberg I."/>
            <person name="Brannstrom I.O."/>
            <person name="Guillou S."/>
            <person name="Cros-Aarteil S."/>
            <person name="Calhoun S."/>
            <person name="Haridas S."/>
            <person name="Kuo A."/>
            <person name="Mondo S."/>
            <person name="Pangilinan J."/>
            <person name="Riley R."/>
            <person name="Labutti K."/>
            <person name="Andreopoulos B."/>
            <person name="Lipzen A."/>
            <person name="Chen C."/>
            <person name="Yanf M."/>
            <person name="Daum C."/>
            <person name="Ng V."/>
            <person name="Clum A."/>
            <person name="Ohm R."/>
            <person name="Martin F."/>
            <person name="Silar P."/>
            <person name="Natvig D."/>
            <person name="Lalanne C."/>
            <person name="Gautier V."/>
            <person name="Ament-Velasquez S.L."/>
            <person name="Kruys A."/>
            <person name="Hutchinson M.I."/>
            <person name="Powell A.J."/>
            <person name="Barry K."/>
            <person name="Miller A.N."/>
            <person name="Grigoriev I.V."/>
            <person name="Debuchy R."/>
            <person name="Gladieux P."/>
            <person name="Thoren M.H."/>
            <person name="Johannesson H."/>
        </authorList>
    </citation>
    <scope>NUCLEOTIDE SEQUENCE</scope>
    <source>
        <strain evidence="2">PSN293</strain>
    </source>
</reference>
<dbReference type="NCBIfam" id="NF041278">
    <property type="entry name" value="CmcJ_NvfI_EfuI"/>
    <property type="match status" value="1"/>
</dbReference>
<accession>A0AAN7B686</accession>
<dbReference type="GO" id="GO:0016491">
    <property type="term" value="F:oxidoreductase activity"/>
    <property type="evidence" value="ECO:0007669"/>
    <property type="project" value="InterPro"/>
</dbReference>
<comment type="caution">
    <text evidence="2">The sequence shown here is derived from an EMBL/GenBank/DDBJ whole genome shotgun (WGS) entry which is preliminary data.</text>
</comment>
<keyword evidence="3" id="KW-1185">Reference proteome</keyword>
<dbReference type="PANTHER" id="PTHR34598">
    <property type="entry name" value="BLL6449 PROTEIN"/>
    <property type="match status" value="1"/>
</dbReference>
<dbReference type="InterPro" id="IPR044053">
    <property type="entry name" value="AsaB-like"/>
</dbReference>
<protein>
    <submittedName>
        <fullName evidence="2">7alpha-cephem-methoxylase P8 chain related protein</fullName>
    </submittedName>
</protein>
<reference evidence="2" key="1">
    <citation type="journal article" date="2023" name="Mol. Phylogenet. Evol.">
        <title>Genome-scale phylogeny and comparative genomics of the fungal order Sordariales.</title>
        <authorList>
            <person name="Hensen N."/>
            <person name="Bonometti L."/>
            <person name="Westerberg I."/>
            <person name="Brannstrom I.O."/>
            <person name="Guillou S."/>
            <person name="Cros-Aarteil S."/>
            <person name="Calhoun S."/>
            <person name="Haridas S."/>
            <person name="Kuo A."/>
            <person name="Mondo S."/>
            <person name="Pangilinan J."/>
            <person name="Riley R."/>
            <person name="LaButti K."/>
            <person name="Andreopoulos B."/>
            <person name="Lipzen A."/>
            <person name="Chen C."/>
            <person name="Yan M."/>
            <person name="Daum C."/>
            <person name="Ng V."/>
            <person name="Clum A."/>
            <person name="Steindorff A."/>
            <person name="Ohm R.A."/>
            <person name="Martin F."/>
            <person name="Silar P."/>
            <person name="Natvig D.O."/>
            <person name="Lalanne C."/>
            <person name="Gautier V."/>
            <person name="Ament-Velasquez S.L."/>
            <person name="Kruys A."/>
            <person name="Hutchinson M.I."/>
            <person name="Powell A.J."/>
            <person name="Barry K."/>
            <person name="Miller A.N."/>
            <person name="Grigoriev I.V."/>
            <person name="Debuchy R."/>
            <person name="Gladieux P."/>
            <person name="Hiltunen Thoren M."/>
            <person name="Johannesson H."/>
        </authorList>
    </citation>
    <scope>NUCLEOTIDE SEQUENCE</scope>
    <source>
        <strain evidence="2">PSN293</strain>
    </source>
</reference>
<evidence type="ECO:0000313" key="2">
    <source>
        <dbReference type="EMBL" id="KAK4209650.1"/>
    </source>
</evidence>
<evidence type="ECO:0000256" key="1">
    <source>
        <dbReference type="ARBA" id="ARBA00023604"/>
    </source>
</evidence>
<dbReference type="AlphaFoldDB" id="A0AAN7B686"/>
<evidence type="ECO:0000313" key="3">
    <source>
        <dbReference type="Proteomes" id="UP001301769"/>
    </source>
</evidence>
<comment type="similarity">
    <text evidence="1">Belongs to the asaB hydroxylase/desaturase family.</text>
</comment>
<dbReference type="Proteomes" id="UP001301769">
    <property type="component" value="Unassembled WGS sequence"/>
</dbReference>
<gene>
    <name evidence="2" type="ORF">QBC37DRAFT_430033</name>
</gene>
<dbReference type="EMBL" id="MU858198">
    <property type="protein sequence ID" value="KAK4209650.1"/>
    <property type="molecule type" value="Genomic_DNA"/>
</dbReference>
<proteinExistence type="inferred from homology"/>
<sequence length="366" mass="41039">MNGSTTKRLVLIANRHIQHLNTFQPLSRSLITTPTHHNPKMTTGVFRYLDPTSLPPNEKPWSKVDVDYSSFTRTSVRKPVTDIRSIPDASKEFTTDTSGFSVHHAPSSLPAEAFEDQNIIRSTYYSEVSDLLRKFLPDGDKISHVEIFDHTIRKRDPTAARQPVQQVHVDQTPSAAVARVKRHIEPASRAEKLIKTGRWQLINVWRPISHPAIDFPLAVIDWRSTDTKTKSDLMKVDLLYPIANRLSGDNDDRGKEVRPSEESLPLTEGYEVKGETYGIAPNEGHKFYYCKGMTPAEVMFIKCFDAWSQGQELAPELAGGLQGGKEGIAGLTPHTAFEDPDTPAGTRGRESIEVRCLVFYGEDESE</sequence>
<dbReference type="PANTHER" id="PTHR34598:SF4">
    <property type="entry name" value="7ALPHA-CEPHEM-METHOXYLASE P8 CHAIN RELATED PROTEIN"/>
    <property type="match status" value="1"/>
</dbReference>
<organism evidence="2 3">
    <name type="scientific">Rhypophila decipiens</name>
    <dbReference type="NCBI Taxonomy" id="261697"/>
    <lineage>
        <taxon>Eukaryota</taxon>
        <taxon>Fungi</taxon>
        <taxon>Dikarya</taxon>
        <taxon>Ascomycota</taxon>
        <taxon>Pezizomycotina</taxon>
        <taxon>Sordariomycetes</taxon>
        <taxon>Sordariomycetidae</taxon>
        <taxon>Sordariales</taxon>
        <taxon>Naviculisporaceae</taxon>
        <taxon>Rhypophila</taxon>
    </lineage>
</organism>